<dbReference type="AlphaFoldDB" id="A0A426XMZ4"/>
<sequence length="121" mass="13737">MHDEIHNKTTLAKPENRRLKSKMSPRSSEHVKITQKLAKTSHFGPPERATSGVERTKRQEAPSLLYECHIHMTAHPTDSELGDGLTFAAIRMPHLALYHLGVSRVLRWLTLRTAHCGHRST</sequence>
<evidence type="ECO:0000313" key="2">
    <source>
        <dbReference type="EMBL" id="RRT40812.1"/>
    </source>
</evidence>
<evidence type="ECO:0000313" key="3">
    <source>
        <dbReference type="Proteomes" id="UP000287651"/>
    </source>
</evidence>
<protein>
    <submittedName>
        <fullName evidence="2">Uncharacterized protein</fullName>
    </submittedName>
</protein>
<reference evidence="2 3" key="1">
    <citation type="journal article" date="2014" name="Agronomy (Basel)">
        <title>A Draft Genome Sequence for Ensete ventricosum, the Drought-Tolerant Tree Against Hunger.</title>
        <authorList>
            <person name="Harrison J."/>
            <person name="Moore K.A."/>
            <person name="Paszkiewicz K."/>
            <person name="Jones T."/>
            <person name="Grant M."/>
            <person name="Ambacheew D."/>
            <person name="Muzemil S."/>
            <person name="Studholme D.J."/>
        </authorList>
    </citation>
    <scope>NUCLEOTIDE SEQUENCE [LARGE SCALE GENOMIC DNA]</scope>
</reference>
<accession>A0A426XMZ4</accession>
<dbReference type="Proteomes" id="UP000287651">
    <property type="component" value="Unassembled WGS sequence"/>
</dbReference>
<organism evidence="2 3">
    <name type="scientific">Ensete ventricosum</name>
    <name type="common">Abyssinian banana</name>
    <name type="synonym">Musa ensete</name>
    <dbReference type="NCBI Taxonomy" id="4639"/>
    <lineage>
        <taxon>Eukaryota</taxon>
        <taxon>Viridiplantae</taxon>
        <taxon>Streptophyta</taxon>
        <taxon>Embryophyta</taxon>
        <taxon>Tracheophyta</taxon>
        <taxon>Spermatophyta</taxon>
        <taxon>Magnoliopsida</taxon>
        <taxon>Liliopsida</taxon>
        <taxon>Zingiberales</taxon>
        <taxon>Musaceae</taxon>
        <taxon>Ensete</taxon>
    </lineage>
</organism>
<dbReference type="EMBL" id="AMZH03019083">
    <property type="protein sequence ID" value="RRT40812.1"/>
    <property type="molecule type" value="Genomic_DNA"/>
</dbReference>
<gene>
    <name evidence="2" type="ORF">B296_00051434</name>
</gene>
<feature type="region of interest" description="Disordered" evidence="1">
    <location>
        <begin position="1"/>
        <end position="58"/>
    </location>
</feature>
<name>A0A426XMZ4_ENSVE</name>
<comment type="caution">
    <text evidence="2">The sequence shown here is derived from an EMBL/GenBank/DDBJ whole genome shotgun (WGS) entry which is preliminary data.</text>
</comment>
<proteinExistence type="predicted"/>
<evidence type="ECO:0000256" key="1">
    <source>
        <dbReference type="SAM" id="MobiDB-lite"/>
    </source>
</evidence>